<keyword evidence="1" id="KW-0812">Transmembrane</keyword>
<proteinExistence type="predicted"/>
<dbReference type="InterPro" id="IPR010718">
    <property type="entry name" value="DUF1294"/>
</dbReference>
<keyword evidence="1" id="KW-1133">Transmembrane helix</keyword>
<evidence type="ECO:0000313" key="2">
    <source>
        <dbReference type="EMBL" id="MXQ53679.1"/>
    </source>
</evidence>
<evidence type="ECO:0000313" key="3">
    <source>
        <dbReference type="Proteomes" id="UP000430692"/>
    </source>
</evidence>
<keyword evidence="1" id="KW-0472">Membrane</keyword>
<feature type="transmembrane region" description="Helical" evidence="1">
    <location>
        <begin position="59"/>
        <end position="78"/>
    </location>
</feature>
<dbReference type="Pfam" id="PF06961">
    <property type="entry name" value="DUF1294"/>
    <property type="match status" value="1"/>
</dbReference>
<dbReference type="Proteomes" id="UP000430692">
    <property type="component" value="Unassembled WGS sequence"/>
</dbReference>
<name>A0A6I4VQ21_9BACL</name>
<comment type="caution">
    <text evidence="2">The sequence shown here is derived from an EMBL/GenBank/DDBJ whole genome shotgun (WGS) entry which is preliminary data.</text>
</comment>
<organism evidence="2 3">
    <name type="scientific">Shimazuella alba</name>
    <dbReference type="NCBI Taxonomy" id="2690964"/>
    <lineage>
        <taxon>Bacteria</taxon>
        <taxon>Bacillati</taxon>
        <taxon>Bacillota</taxon>
        <taxon>Bacilli</taxon>
        <taxon>Bacillales</taxon>
        <taxon>Thermoactinomycetaceae</taxon>
        <taxon>Shimazuella</taxon>
    </lineage>
</organism>
<evidence type="ECO:0000256" key="1">
    <source>
        <dbReference type="SAM" id="Phobius"/>
    </source>
</evidence>
<reference evidence="2 3" key="1">
    <citation type="submission" date="2019-12" db="EMBL/GenBank/DDBJ databases">
        <title>Whole-genome analyses of novel actinobacteria.</title>
        <authorList>
            <person name="Sahin N."/>
            <person name="Saygin H."/>
        </authorList>
    </citation>
    <scope>NUCLEOTIDE SEQUENCE [LARGE SCALE GENOMIC DNA]</scope>
    <source>
        <strain evidence="2 3">KC615</strain>
    </source>
</reference>
<gene>
    <name evidence="2" type="ORF">GSM42_08035</name>
</gene>
<keyword evidence="3" id="KW-1185">Reference proteome</keyword>
<dbReference type="EMBL" id="WUUL01000004">
    <property type="protein sequence ID" value="MXQ53679.1"/>
    <property type="molecule type" value="Genomic_DNA"/>
</dbReference>
<sequence>MVYLLAINIAGFSQMVYDKKQAKASQRRIPEKQLFLVAALGGALGSFIGMQVARHKTKHWTFIIAIPFLFVVNLAILYPMAIFGIESWITYIIHFLTA</sequence>
<feature type="transmembrane region" description="Helical" evidence="1">
    <location>
        <begin position="34"/>
        <end position="53"/>
    </location>
</feature>
<protein>
    <submittedName>
        <fullName evidence="2">DUF1294 domain-containing protein</fullName>
    </submittedName>
</protein>
<dbReference type="AlphaFoldDB" id="A0A6I4VQ21"/>
<accession>A0A6I4VQ21</accession>